<protein>
    <submittedName>
        <fullName evidence="2">Transcriptional regulator</fullName>
    </submittedName>
</protein>
<name>A0A4U1BEA4_9GAMM</name>
<dbReference type="Proteomes" id="UP000305674">
    <property type="component" value="Unassembled WGS sequence"/>
</dbReference>
<reference evidence="2 3" key="1">
    <citation type="submission" date="2019-04" db="EMBL/GenBank/DDBJ databases">
        <authorList>
            <person name="Hwang J.C."/>
        </authorList>
    </citation>
    <scope>NUCLEOTIDE SEQUENCE [LARGE SCALE GENOMIC DNA]</scope>
    <source>
        <strain evidence="2 3">IMCC35001</strain>
    </source>
</reference>
<evidence type="ECO:0000256" key="1">
    <source>
        <dbReference type="SAM" id="Phobius"/>
    </source>
</evidence>
<sequence length="145" mass="15026">MMEALARVESWEQGQVTLCWRVQSACGHCHESDSCGTGVIAKGLTPRSQRLTLPWSTPLTPGTQVSLGIPEQQLLGAAALVYLLPLLGLLVGVGGISLLGGAEAVALATGLGLALTGFMTARKLADRLTPTPRIIKVLGQPAAES</sequence>
<dbReference type="PANTHER" id="PTHR35867:SF1">
    <property type="entry name" value="PROTEIN RSEC"/>
    <property type="match status" value="1"/>
</dbReference>
<keyword evidence="3" id="KW-1185">Reference proteome</keyword>
<dbReference type="Pfam" id="PF04246">
    <property type="entry name" value="RseC_MucC"/>
    <property type="match status" value="1"/>
</dbReference>
<feature type="transmembrane region" description="Helical" evidence="1">
    <location>
        <begin position="74"/>
        <end position="98"/>
    </location>
</feature>
<dbReference type="PANTHER" id="PTHR35867">
    <property type="entry name" value="PROTEIN RSEC"/>
    <property type="match status" value="1"/>
</dbReference>
<dbReference type="OrthoDB" id="9795854at2"/>
<keyword evidence="1" id="KW-1133">Transmembrane helix</keyword>
<keyword evidence="1" id="KW-0812">Transmembrane</keyword>
<accession>A0A4U1BEA4</accession>
<evidence type="ECO:0000313" key="2">
    <source>
        <dbReference type="EMBL" id="TKB49366.1"/>
    </source>
</evidence>
<dbReference type="PIRSF" id="PIRSF004923">
    <property type="entry name" value="RseC"/>
    <property type="match status" value="1"/>
</dbReference>
<gene>
    <name evidence="2" type="ORF">FCL40_08505</name>
</gene>
<dbReference type="EMBL" id="SWCI01000004">
    <property type="protein sequence ID" value="TKB49366.1"/>
    <property type="molecule type" value="Genomic_DNA"/>
</dbReference>
<dbReference type="RefSeq" id="WP_136852765.1">
    <property type="nucleotide sequence ID" value="NZ_SWCI01000004.1"/>
</dbReference>
<dbReference type="AlphaFoldDB" id="A0A4U1BEA4"/>
<keyword evidence="1" id="KW-0472">Membrane</keyword>
<organism evidence="2 3">
    <name type="scientific">Ferrimonas sediminicola</name>
    <dbReference type="NCBI Taxonomy" id="2569538"/>
    <lineage>
        <taxon>Bacteria</taxon>
        <taxon>Pseudomonadati</taxon>
        <taxon>Pseudomonadota</taxon>
        <taxon>Gammaproteobacteria</taxon>
        <taxon>Alteromonadales</taxon>
        <taxon>Ferrimonadaceae</taxon>
        <taxon>Ferrimonas</taxon>
    </lineage>
</organism>
<evidence type="ECO:0000313" key="3">
    <source>
        <dbReference type="Proteomes" id="UP000305674"/>
    </source>
</evidence>
<dbReference type="InterPro" id="IPR007359">
    <property type="entry name" value="SigmaE_reg_RseC_MucC"/>
</dbReference>
<proteinExistence type="predicted"/>
<feature type="transmembrane region" description="Helical" evidence="1">
    <location>
        <begin position="104"/>
        <end position="121"/>
    </location>
</feature>
<dbReference type="InterPro" id="IPR026268">
    <property type="entry name" value="RseC"/>
</dbReference>
<comment type="caution">
    <text evidence="2">The sequence shown here is derived from an EMBL/GenBank/DDBJ whole genome shotgun (WGS) entry which is preliminary data.</text>
</comment>